<proteinExistence type="predicted"/>
<comment type="caution">
    <text evidence="4">The sequence shown here is derived from an EMBL/GenBank/DDBJ whole genome shotgun (WGS) entry which is preliminary data.</text>
</comment>
<keyword evidence="1" id="KW-0863">Zinc-finger</keyword>
<dbReference type="Pfam" id="PF10551">
    <property type="entry name" value="MULE"/>
    <property type="match status" value="1"/>
</dbReference>
<dbReference type="PANTHER" id="PTHR31669:SF251">
    <property type="entry name" value="PROTEIN FAR1-RELATED SEQUENCE"/>
    <property type="match status" value="1"/>
</dbReference>
<accession>A0A8J8P1N2</accession>
<evidence type="ECO:0000259" key="3">
    <source>
        <dbReference type="PROSITE" id="PS50966"/>
    </source>
</evidence>
<dbReference type="EMBL" id="RRYP01001839">
    <property type="protein sequence ID" value="TNV85437.1"/>
    <property type="molecule type" value="Genomic_DNA"/>
</dbReference>
<keyword evidence="5" id="KW-1185">Reference proteome</keyword>
<dbReference type="InterPro" id="IPR018289">
    <property type="entry name" value="MULE_transposase_dom"/>
</dbReference>
<dbReference type="Proteomes" id="UP000785679">
    <property type="component" value="Unassembled WGS sequence"/>
</dbReference>
<dbReference type="InterPro" id="IPR031052">
    <property type="entry name" value="FHY3/FAR1"/>
</dbReference>
<organism evidence="4 5">
    <name type="scientific">Halteria grandinella</name>
    <dbReference type="NCBI Taxonomy" id="5974"/>
    <lineage>
        <taxon>Eukaryota</taxon>
        <taxon>Sar</taxon>
        <taxon>Alveolata</taxon>
        <taxon>Ciliophora</taxon>
        <taxon>Intramacronucleata</taxon>
        <taxon>Spirotrichea</taxon>
        <taxon>Stichotrichia</taxon>
        <taxon>Sporadotrichida</taxon>
        <taxon>Halteriidae</taxon>
        <taxon>Halteria</taxon>
    </lineage>
</organism>
<evidence type="ECO:0000313" key="4">
    <source>
        <dbReference type="EMBL" id="TNV85437.1"/>
    </source>
</evidence>
<dbReference type="PANTHER" id="PTHR31669">
    <property type="entry name" value="PROTEIN FAR1-RELATED SEQUENCE 10-RELATED"/>
    <property type="match status" value="1"/>
</dbReference>
<reference evidence="4" key="1">
    <citation type="submission" date="2019-06" db="EMBL/GenBank/DDBJ databases">
        <authorList>
            <person name="Zheng W."/>
        </authorList>
    </citation>
    <scope>NUCLEOTIDE SEQUENCE</scope>
    <source>
        <strain evidence="4">QDHG01</strain>
    </source>
</reference>
<name>A0A8J8P1N2_HALGN</name>
<dbReference type="GO" id="GO:0008270">
    <property type="term" value="F:zinc ion binding"/>
    <property type="evidence" value="ECO:0007669"/>
    <property type="project" value="UniProtKB-KW"/>
</dbReference>
<gene>
    <name evidence="4" type="ORF">FGO68_gene15045</name>
</gene>
<dbReference type="InterPro" id="IPR007527">
    <property type="entry name" value="Znf_SWIM"/>
</dbReference>
<dbReference type="PROSITE" id="PS50966">
    <property type="entry name" value="ZF_SWIM"/>
    <property type="match status" value="1"/>
</dbReference>
<dbReference type="AlphaFoldDB" id="A0A8J8P1N2"/>
<sequence length="613" mass="71207">MDSQTMLRNMRCLISALEELKSSDPQALNINTRKDPFGCDVTDLLFITKEMRRDYEIYHDIVFINRRLLKTRFHGNLILICGINNEGHSIVFAVGLIKDDTQESFKFILDSFFNEISSIGLPQTVVIERLSQLKNAIDQLVKERPAPDLQLLYCHQHLFKSLKFQIKQLQSQRGLEYSENLKVLMSRVEKLPSIHGQSYLMSELEECKKLSLEDNIKRQCGEISIIVDKIFKEAHFWSRHITMSRFTGGINITERIEYMKLWMQRCLTKNDTSIDEAVRLLVDFNWLNLIQTPGMTQQAMNQIIGKQNSLLVDTDNLNEAVTYDEYKITKSHLVDQQPILNQFLKSHLTLFAVERCRYAIGQALKYFRVLKGEKNAKTFLIQHVNPNQAREQKQSSHQEQERRLYKVRVVDDYVFCSCMEYFNSGLPCSHQFFVGLKKHRKLLFHERWFKTFDKYAHSKPKQTDEIQKQNIMEQTFVYKSLLDSYDPASDITIEKNDIRILAPMDGLFSSSFAFRFGKSLLIPEGLRTFHSDKSSLFNEKDLKDENAVVFYDDKQKSRLQQALTKKATSSTVIKPRGRSAVKGDFRSDNAHSAVGSARKGEDNKTPNQRLLVS</sequence>
<feature type="domain" description="SWIM-type" evidence="3">
    <location>
        <begin position="405"/>
        <end position="439"/>
    </location>
</feature>
<evidence type="ECO:0000256" key="1">
    <source>
        <dbReference type="PROSITE-ProRule" id="PRU00325"/>
    </source>
</evidence>
<evidence type="ECO:0000313" key="5">
    <source>
        <dbReference type="Proteomes" id="UP000785679"/>
    </source>
</evidence>
<keyword evidence="1" id="KW-0862">Zinc</keyword>
<feature type="region of interest" description="Disordered" evidence="2">
    <location>
        <begin position="578"/>
        <end position="613"/>
    </location>
</feature>
<dbReference type="GO" id="GO:0006355">
    <property type="term" value="P:regulation of DNA-templated transcription"/>
    <property type="evidence" value="ECO:0007669"/>
    <property type="project" value="InterPro"/>
</dbReference>
<keyword evidence="1" id="KW-0479">Metal-binding</keyword>
<protein>
    <recommendedName>
        <fullName evidence="3">SWIM-type domain-containing protein</fullName>
    </recommendedName>
</protein>
<evidence type="ECO:0000256" key="2">
    <source>
        <dbReference type="SAM" id="MobiDB-lite"/>
    </source>
</evidence>
<dbReference type="OrthoDB" id="2402896at2759"/>